<keyword evidence="5 6" id="KW-0539">Nucleus</keyword>
<keyword evidence="3 6" id="KW-0238">DNA-binding</keyword>
<dbReference type="Gene3D" id="6.10.250.2430">
    <property type="match status" value="1"/>
</dbReference>
<evidence type="ECO:0000256" key="6">
    <source>
        <dbReference type="RuleBase" id="RU367155"/>
    </source>
</evidence>
<dbReference type="InterPro" id="IPR001289">
    <property type="entry name" value="NFYA"/>
</dbReference>
<dbReference type="SMART" id="SM00521">
    <property type="entry name" value="CBF"/>
    <property type="match status" value="1"/>
</dbReference>
<dbReference type="PROSITE" id="PS51152">
    <property type="entry name" value="NFYA_HAP2_2"/>
    <property type="match status" value="1"/>
</dbReference>
<comment type="subcellular location">
    <subcellularLocation>
        <location evidence="1 6">Nucleus</location>
    </subcellularLocation>
</comment>
<feature type="compositionally biased region" description="Polar residues" evidence="7">
    <location>
        <begin position="252"/>
        <end position="273"/>
    </location>
</feature>
<keyword evidence="2 6" id="KW-0805">Transcription regulation</keyword>
<evidence type="ECO:0000313" key="8">
    <source>
        <dbReference type="EMBL" id="CAA0838420.1"/>
    </source>
</evidence>
<comment type="similarity">
    <text evidence="6">Belongs to the NFYA/HAP2 subunit family.</text>
</comment>
<comment type="function">
    <text evidence="6">Component of the sequence-specific heterotrimeric transcription factor (NF-Y) which specifically recognizes a 5'-CCAAT-3' box motif found in the promoters of its target genes.</text>
</comment>
<evidence type="ECO:0000256" key="2">
    <source>
        <dbReference type="ARBA" id="ARBA00023015"/>
    </source>
</evidence>
<dbReference type="Proteomes" id="UP001153555">
    <property type="component" value="Unassembled WGS sequence"/>
</dbReference>
<sequence length="300" mass="33151">MTHSYPNLYGGHLSLWFPTKQPEFSGPNFVATKHESKAQYNRHVEYLSESGYQEKDLCSSMSTGQPNFEAAPSVKSSFHEHNVAFQPGFSETFKKKADLPFGATDYIGHQVQIDHHNQSMDCTSYPFGGSYFGKITSVDYPNPVIYPQGMGSAATRAVLPLDCTESVGPIYVNAKQYHAILRRRQTRARLEAQNKMTKSRKPYLHESRHLHALKRARGSGGRFLNTKNEQVSDPTAQASCKKPDPPGAQLEAAQQQSENNSWGASTPSGSSEVSCIFNNDDIFPTPDMGVSIDSLSSLHG</sequence>
<keyword evidence="9" id="KW-1185">Reference proteome</keyword>
<feature type="region of interest" description="Disordered" evidence="7">
    <location>
        <begin position="214"/>
        <end position="273"/>
    </location>
</feature>
<feature type="compositionally biased region" description="Polar residues" evidence="7">
    <location>
        <begin position="225"/>
        <end position="238"/>
    </location>
</feature>
<evidence type="ECO:0000256" key="5">
    <source>
        <dbReference type="ARBA" id="ARBA00023242"/>
    </source>
</evidence>
<protein>
    <recommendedName>
        <fullName evidence="6">Nuclear transcription factor Y subunit</fullName>
    </recommendedName>
</protein>
<keyword evidence="4 6" id="KW-0804">Transcription</keyword>
<comment type="subunit">
    <text evidence="6">Heterotrimer.</text>
</comment>
<evidence type="ECO:0000256" key="1">
    <source>
        <dbReference type="ARBA" id="ARBA00004123"/>
    </source>
</evidence>
<organism evidence="8 9">
    <name type="scientific">Striga hermonthica</name>
    <name type="common">Purple witchweed</name>
    <name type="synonym">Buchnera hermonthica</name>
    <dbReference type="NCBI Taxonomy" id="68872"/>
    <lineage>
        <taxon>Eukaryota</taxon>
        <taxon>Viridiplantae</taxon>
        <taxon>Streptophyta</taxon>
        <taxon>Embryophyta</taxon>
        <taxon>Tracheophyta</taxon>
        <taxon>Spermatophyta</taxon>
        <taxon>Magnoliopsida</taxon>
        <taxon>eudicotyledons</taxon>
        <taxon>Gunneridae</taxon>
        <taxon>Pentapetalae</taxon>
        <taxon>asterids</taxon>
        <taxon>lamiids</taxon>
        <taxon>Lamiales</taxon>
        <taxon>Orobanchaceae</taxon>
        <taxon>Buchnereae</taxon>
        <taxon>Striga</taxon>
    </lineage>
</organism>
<evidence type="ECO:0000256" key="3">
    <source>
        <dbReference type="ARBA" id="ARBA00023125"/>
    </source>
</evidence>
<evidence type="ECO:0000256" key="7">
    <source>
        <dbReference type="SAM" id="MobiDB-lite"/>
    </source>
</evidence>
<reference evidence="8" key="1">
    <citation type="submission" date="2019-12" db="EMBL/GenBank/DDBJ databases">
        <authorList>
            <person name="Scholes J."/>
        </authorList>
    </citation>
    <scope>NUCLEOTIDE SEQUENCE</scope>
</reference>
<dbReference type="EMBL" id="CACSLK010030875">
    <property type="protein sequence ID" value="CAA0838420.1"/>
    <property type="molecule type" value="Genomic_DNA"/>
</dbReference>
<dbReference type="PRINTS" id="PR00616">
    <property type="entry name" value="CCAATSUBUNTB"/>
</dbReference>
<gene>
    <name evidence="8" type="ORF">SHERM_05028</name>
</gene>
<proteinExistence type="inferred from homology"/>
<name>A0A9N7RNL8_STRHE</name>
<accession>A0A9N7RNL8</accession>
<dbReference type="GO" id="GO:0003677">
    <property type="term" value="F:DNA binding"/>
    <property type="evidence" value="ECO:0007669"/>
    <property type="project" value="UniProtKB-KW"/>
</dbReference>
<evidence type="ECO:0000313" key="9">
    <source>
        <dbReference type="Proteomes" id="UP001153555"/>
    </source>
</evidence>
<dbReference type="GO" id="GO:0005634">
    <property type="term" value="C:nucleus"/>
    <property type="evidence" value="ECO:0007669"/>
    <property type="project" value="UniProtKB-SubCell"/>
</dbReference>
<comment type="caution">
    <text evidence="8">The sequence shown here is derived from an EMBL/GenBank/DDBJ whole genome shotgun (WGS) entry which is preliminary data.</text>
</comment>
<dbReference type="OrthoDB" id="1097733at2759"/>
<dbReference type="AlphaFoldDB" id="A0A9N7RNL8"/>
<dbReference type="PANTHER" id="PTHR12632">
    <property type="entry name" value="TRANSCRIPTION FACTOR NF-Y ALPHA-RELATED"/>
    <property type="match status" value="1"/>
</dbReference>
<evidence type="ECO:0000256" key="4">
    <source>
        <dbReference type="ARBA" id="ARBA00023163"/>
    </source>
</evidence>
<dbReference type="Pfam" id="PF02045">
    <property type="entry name" value="CBFB_NFYA"/>
    <property type="match status" value="1"/>
</dbReference>
<dbReference type="GO" id="GO:0003700">
    <property type="term" value="F:DNA-binding transcription factor activity"/>
    <property type="evidence" value="ECO:0007669"/>
    <property type="project" value="UniProtKB-UniRule"/>
</dbReference>